<keyword evidence="2 7" id="KW-0813">Transport</keyword>
<sequence length="303" mass="33518">MVITLFIVITGVFFIVRLVPGDPLASMARNLPEQIKLNFYAKYGLDKPLIHQYFSYIKELLQGNLGESLVYTGRTVTHIIEIAAPVSARINLQALGFGVGSGLLLGLIAASKKNKWPDYLVMFIAVAGVSVPSFVMATSLQYYFTVKFKLLPTIGYTPGWDGFKYTILPTIALSFSSIAIYARYFRASVLDVLSQDYILTARAKGISGFRMAWYHVGKNALLPVITILGPQIAGIFIGSFVIESIFSIPGFGQIYVEAINNRDFTMILGQTILLNGLYIVSLFVVDLVYGLVDPRIKIFKKRG</sequence>
<feature type="domain" description="ABC transmembrane type-1" evidence="8">
    <location>
        <begin position="84"/>
        <end position="289"/>
    </location>
</feature>
<keyword evidence="6 7" id="KW-0472">Membrane</keyword>
<feature type="transmembrane region" description="Helical" evidence="7">
    <location>
        <begin position="163"/>
        <end position="182"/>
    </location>
</feature>
<evidence type="ECO:0000313" key="10">
    <source>
        <dbReference type="Proteomes" id="UP000191153"/>
    </source>
</evidence>
<dbReference type="STRING" id="180163.SAMN02745174_01004"/>
<dbReference type="EMBL" id="FUWX01000007">
    <property type="protein sequence ID" value="SJZ59215.1"/>
    <property type="molecule type" value="Genomic_DNA"/>
</dbReference>
<evidence type="ECO:0000256" key="6">
    <source>
        <dbReference type="ARBA" id="ARBA00023136"/>
    </source>
</evidence>
<dbReference type="GO" id="GO:0005886">
    <property type="term" value="C:plasma membrane"/>
    <property type="evidence" value="ECO:0007669"/>
    <property type="project" value="UniProtKB-SubCell"/>
</dbReference>
<gene>
    <name evidence="9" type="ORF">SAMN02745174_01004</name>
</gene>
<proteinExistence type="inferred from homology"/>
<evidence type="ECO:0000256" key="4">
    <source>
        <dbReference type="ARBA" id="ARBA00022692"/>
    </source>
</evidence>
<dbReference type="PANTHER" id="PTHR43163:SF6">
    <property type="entry name" value="DIPEPTIDE TRANSPORT SYSTEM PERMEASE PROTEIN DPPB-RELATED"/>
    <property type="match status" value="1"/>
</dbReference>
<keyword evidence="10" id="KW-1185">Reference proteome</keyword>
<dbReference type="Gene3D" id="1.10.3720.10">
    <property type="entry name" value="MetI-like"/>
    <property type="match status" value="1"/>
</dbReference>
<evidence type="ECO:0000256" key="2">
    <source>
        <dbReference type="ARBA" id="ARBA00022448"/>
    </source>
</evidence>
<evidence type="ECO:0000256" key="7">
    <source>
        <dbReference type="RuleBase" id="RU363032"/>
    </source>
</evidence>
<dbReference type="PROSITE" id="PS50928">
    <property type="entry name" value="ABC_TM1"/>
    <property type="match status" value="1"/>
</dbReference>
<dbReference type="PANTHER" id="PTHR43163">
    <property type="entry name" value="DIPEPTIDE TRANSPORT SYSTEM PERMEASE PROTEIN DPPB-RELATED"/>
    <property type="match status" value="1"/>
</dbReference>
<evidence type="ECO:0000256" key="1">
    <source>
        <dbReference type="ARBA" id="ARBA00004651"/>
    </source>
</evidence>
<dbReference type="InterPro" id="IPR035906">
    <property type="entry name" value="MetI-like_sf"/>
</dbReference>
<dbReference type="CDD" id="cd06261">
    <property type="entry name" value="TM_PBP2"/>
    <property type="match status" value="1"/>
</dbReference>
<reference evidence="9 10" key="1">
    <citation type="submission" date="2017-02" db="EMBL/GenBank/DDBJ databases">
        <authorList>
            <person name="Peterson S.W."/>
        </authorList>
    </citation>
    <scope>NUCLEOTIDE SEQUENCE [LARGE SCALE GENOMIC DNA]</scope>
    <source>
        <strain evidence="9 10">ATCC 700028</strain>
    </source>
</reference>
<dbReference type="GO" id="GO:0055085">
    <property type="term" value="P:transmembrane transport"/>
    <property type="evidence" value="ECO:0007669"/>
    <property type="project" value="InterPro"/>
</dbReference>
<name>A0A1T4LX12_9FUSO</name>
<evidence type="ECO:0000313" key="9">
    <source>
        <dbReference type="EMBL" id="SJZ59215.1"/>
    </source>
</evidence>
<comment type="similarity">
    <text evidence="7">Belongs to the binding-protein-dependent transport system permease family.</text>
</comment>
<dbReference type="AlphaFoldDB" id="A0A1T4LX12"/>
<dbReference type="Pfam" id="PF00528">
    <property type="entry name" value="BPD_transp_1"/>
    <property type="match status" value="1"/>
</dbReference>
<feature type="transmembrane region" description="Helical" evidence="7">
    <location>
        <begin position="120"/>
        <end position="143"/>
    </location>
</feature>
<keyword evidence="3" id="KW-1003">Cell membrane</keyword>
<feature type="transmembrane region" description="Helical" evidence="7">
    <location>
        <begin position="90"/>
        <end position="108"/>
    </location>
</feature>
<keyword evidence="4 7" id="KW-0812">Transmembrane</keyword>
<dbReference type="SUPFAM" id="SSF161098">
    <property type="entry name" value="MetI-like"/>
    <property type="match status" value="1"/>
</dbReference>
<feature type="transmembrane region" description="Helical" evidence="7">
    <location>
        <begin position="272"/>
        <end position="292"/>
    </location>
</feature>
<protein>
    <submittedName>
        <fullName evidence="9">Oligopeptide transport system permease protein</fullName>
    </submittedName>
</protein>
<organism evidence="9 10">
    <name type="scientific">Cetobacterium ceti</name>
    <dbReference type="NCBI Taxonomy" id="180163"/>
    <lineage>
        <taxon>Bacteria</taxon>
        <taxon>Fusobacteriati</taxon>
        <taxon>Fusobacteriota</taxon>
        <taxon>Fusobacteriia</taxon>
        <taxon>Fusobacteriales</taxon>
        <taxon>Fusobacteriaceae</taxon>
        <taxon>Cetobacterium</taxon>
    </lineage>
</organism>
<evidence type="ECO:0000256" key="3">
    <source>
        <dbReference type="ARBA" id="ARBA00022475"/>
    </source>
</evidence>
<comment type="subcellular location">
    <subcellularLocation>
        <location evidence="1 7">Cell membrane</location>
        <topology evidence="1 7">Multi-pass membrane protein</topology>
    </subcellularLocation>
</comment>
<dbReference type="InterPro" id="IPR000515">
    <property type="entry name" value="MetI-like"/>
</dbReference>
<dbReference type="Proteomes" id="UP000191153">
    <property type="component" value="Unassembled WGS sequence"/>
</dbReference>
<feature type="transmembrane region" description="Helical" evidence="7">
    <location>
        <begin position="220"/>
        <end position="242"/>
    </location>
</feature>
<evidence type="ECO:0000256" key="5">
    <source>
        <dbReference type="ARBA" id="ARBA00022989"/>
    </source>
</evidence>
<accession>A0A1T4LX12</accession>
<keyword evidence="5 7" id="KW-1133">Transmembrane helix</keyword>
<evidence type="ECO:0000259" key="8">
    <source>
        <dbReference type="PROSITE" id="PS50928"/>
    </source>
</evidence>